<evidence type="ECO:0000256" key="9">
    <source>
        <dbReference type="SAM" id="Phobius"/>
    </source>
</evidence>
<feature type="domain" description="G-protein coupled receptors family 1 profile" evidence="10">
    <location>
        <begin position="47"/>
        <end position="317"/>
    </location>
</feature>
<evidence type="ECO:0000259" key="10">
    <source>
        <dbReference type="PROSITE" id="PS50262"/>
    </source>
</evidence>
<accession>A0AAV4G8Q3</accession>
<gene>
    <name evidence="11" type="ORF">ElyMa_000617300</name>
</gene>
<evidence type="ECO:0000256" key="6">
    <source>
        <dbReference type="ARBA" id="ARBA00023136"/>
    </source>
</evidence>
<feature type="transmembrane region" description="Helical" evidence="9">
    <location>
        <begin position="153"/>
        <end position="170"/>
    </location>
</feature>
<evidence type="ECO:0000256" key="7">
    <source>
        <dbReference type="ARBA" id="ARBA00023170"/>
    </source>
</evidence>
<keyword evidence="5" id="KW-0297">G-protein coupled receptor</keyword>
<name>A0AAV4G8Q3_9GAST</name>
<dbReference type="EMBL" id="BMAT01001238">
    <property type="protein sequence ID" value="GFR82017.1"/>
    <property type="molecule type" value="Genomic_DNA"/>
</dbReference>
<keyword evidence="3 9" id="KW-0812">Transmembrane</keyword>
<evidence type="ECO:0000256" key="8">
    <source>
        <dbReference type="ARBA" id="ARBA00023224"/>
    </source>
</evidence>
<comment type="caution">
    <text evidence="11">The sequence shown here is derived from an EMBL/GenBank/DDBJ whole genome shotgun (WGS) entry which is preliminary data.</text>
</comment>
<feature type="transmembrane region" description="Helical" evidence="9">
    <location>
        <begin position="295"/>
        <end position="318"/>
    </location>
</feature>
<feature type="transmembrane region" description="Helical" evidence="9">
    <location>
        <begin position="119"/>
        <end position="141"/>
    </location>
</feature>
<evidence type="ECO:0000256" key="1">
    <source>
        <dbReference type="ARBA" id="ARBA00004651"/>
    </source>
</evidence>
<protein>
    <submittedName>
        <fullName evidence="11">Chemosensory receptor B</fullName>
    </submittedName>
</protein>
<dbReference type="AlphaFoldDB" id="A0AAV4G8Q3"/>
<dbReference type="PROSITE" id="PS50262">
    <property type="entry name" value="G_PROTEIN_RECEP_F1_2"/>
    <property type="match status" value="1"/>
</dbReference>
<proteinExistence type="predicted"/>
<evidence type="ECO:0000256" key="4">
    <source>
        <dbReference type="ARBA" id="ARBA00022989"/>
    </source>
</evidence>
<feature type="transmembrane region" description="Helical" evidence="9">
    <location>
        <begin position="38"/>
        <end position="58"/>
    </location>
</feature>
<evidence type="ECO:0000313" key="11">
    <source>
        <dbReference type="EMBL" id="GFR82017.1"/>
    </source>
</evidence>
<evidence type="ECO:0000256" key="5">
    <source>
        <dbReference type="ARBA" id="ARBA00023040"/>
    </source>
</evidence>
<evidence type="ECO:0000256" key="3">
    <source>
        <dbReference type="ARBA" id="ARBA00022692"/>
    </source>
</evidence>
<feature type="transmembrane region" description="Helical" evidence="9">
    <location>
        <begin position="207"/>
        <end position="226"/>
    </location>
</feature>
<evidence type="ECO:0000256" key="2">
    <source>
        <dbReference type="ARBA" id="ARBA00022475"/>
    </source>
</evidence>
<feature type="transmembrane region" description="Helical" evidence="9">
    <location>
        <begin position="79"/>
        <end position="99"/>
    </location>
</feature>
<evidence type="ECO:0000313" key="12">
    <source>
        <dbReference type="Proteomes" id="UP000762676"/>
    </source>
</evidence>
<dbReference type="InterPro" id="IPR017452">
    <property type="entry name" value="GPCR_Rhodpsn_7TM"/>
</dbReference>
<dbReference type="Pfam" id="PF00001">
    <property type="entry name" value="7tm_1"/>
    <property type="match status" value="1"/>
</dbReference>
<keyword evidence="8" id="KW-0807">Transducer</keyword>
<dbReference type="SUPFAM" id="SSF81321">
    <property type="entry name" value="Family A G protein-coupled receptor-like"/>
    <property type="match status" value="1"/>
</dbReference>
<dbReference type="InterPro" id="IPR050569">
    <property type="entry name" value="TAAR"/>
</dbReference>
<reference evidence="11 12" key="1">
    <citation type="journal article" date="2021" name="Elife">
        <title>Chloroplast acquisition without the gene transfer in kleptoplastic sea slugs, Plakobranchus ocellatus.</title>
        <authorList>
            <person name="Maeda T."/>
            <person name="Takahashi S."/>
            <person name="Yoshida T."/>
            <person name="Shimamura S."/>
            <person name="Takaki Y."/>
            <person name="Nagai Y."/>
            <person name="Toyoda A."/>
            <person name="Suzuki Y."/>
            <person name="Arimoto A."/>
            <person name="Ishii H."/>
            <person name="Satoh N."/>
            <person name="Nishiyama T."/>
            <person name="Hasebe M."/>
            <person name="Maruyama T."/>
            <person name="Minagawa J."/>
            <person name="Obokata J."/>
            <person name="Shigenobu S."/>
        </authorList>
    </citation>
    <scope>NUCLEOTIDE SEQUENCE [LARGE SCALE GENOMIC DNA]</scope>
</reference>
<dbReference type="Gene3D" id="1.20.1070.10">
    <property type="entry name" value="Rhodopsin 7-helix transmembrane proteins"/>
    <property type="match status" value="1"/>
</dbReference>
<comment type="subcellular location">
    <subcellularLocation>
        <location evidence="1">Cell membrane</location>
        <topology evidence="1">Multi-pass membrane protein</topology>
    </subcellularLocation>
</comment>
<keyword evidence="7 11" id="KW-0675">Receptor</keyword>
<keyword evidence="4 9" id="KW-1133">Transmembrane helix</keyword>
<keyword evidence="6 9" id="KW-0472">Membrane</keyword>
<feature type="transmembrane region" description="Helical" evidence="9">
    <location>
        <begin position="254"/>
        <end position="275"/>
    </location>
</feature>
<keyword evidence="12" id="KW-1185">Reference proteome</keyword>
<dbReference type="Proteomes" id="UP000762676">
    <property type="component" value="Unassembled WGS sequence"/>
</dbReference>
<keyword evidence="2" id="KW-1003">Cell membrane</keyword>
<dbReference type="GO" id="GO:0005886">
    <property type="term" value="C:plasma membrane"/>
    <property type="evidence" value="ECO:0007669"/>
    <property type="project" value="UniProtKB-SubCell"/>
</dbReference>
<dbReference type="PANTHER" id="PTHR24249">
    <property type="entry name" value="HISTAMINE RECEPTOR-RELATED G-PROTEIN COUPLED RECEPTOR"/>
    <property type="match status" value="1"/>
</dbReference>
<organism evidence="11 12">
    <name type="scientific">Elysia marginata</name>
    <dbReference type="NCBI Taxonomy" id="1093978"/>
    <lineage>
        <taxon>Eukaryota</taxon>
        <taxon>Metazoa</taxon>
        <taxon>Spiralia</taxon>
        <taxon>Lophotrochozoa</taxon>
        <taxon>Mollusca</taxon>
        <taxon>Gastropoda</taxon>
        <taxon>Heterobranchia</taxon>
        <taxon>Euthyneura</taxon>
        <taxon>Panpulmonata</taxon>
        <taxon>Sacoglossa</taxon>
        <taxon>Placobranchoidea</taxon>
        <taxon>Plakobranchidae</taxon>
        <taxon>Elysia</taxon>
    </lineage>
</organism>
<dbReference type="GO" id="GO:0004930">
    <property type="term" value="F:G protein-coupled receptor activity"/>
    <property type="evidence" value="ECO:0007669"/>
    <property type="project" value="UniProtKB-KW"/>
</dbReference>
<dbReference type="PANTHER" id="PTHR24249:SF372">
    <property type="entry name" value="G-PROTEIN COUPLED RECEPTORS FAMILY 1 PROFILE DOMAIN-CONTAINING PROTEIN"/>
    <property type="match status" value="1"/>
</dbReference>
<dbReference type="InterPro" id="IPR000276">
    <property type="entry name" value="GPCR_Rhodpsn"/>
</dbReference>
<sequence length="345" mass="38352">MNVNNLSVSVQDLDSRPLPVGFIDNLTFGYLTLAVQAVLNPALGVLAFIAALINVATFSRMNMSQGVNQNLLILSTSDFVLAVFGVMWNSCYVMMWLGIRSLPVRYTLRVLLSINAYPINGSMVVTAIIAVVRCLSVVMPLSFRTVVTARRQLVAIVLGCGISWCVPMYTQSRIYKPPESYSNPSNFSAVDDLNRHLIVLDYFRNSFFYTCLIVMSTSGMFLSMSLRKSSKFQAKASSTTDAQSKVSRRREVQVVQTIILLLVIFVTCNLPFILLSVTRLTVPGFSSTGKYRNELGFVVMLISSGIHLNVGLNTFVYVRYNSHFRNTLSASVSRTPLARIKSEKK</sequence>